<gene>
    <name evidence="1" type="ORF">CFK41_10875</name>
</gene>
<dbReference type="PANTHER" id="PTHR41291">
    <property type="entry name" value="DNA ALKYLATION REPAIR PROTEIN"/>
    <property type="match status" value="1"/>
</dbReference>
<dbReference type="SUPFAM" id="SSF48371">
    <property type="entry name" value="ARM repeat"/>
    <property type="match status" value="1"/>
</dbReference>
<keyword evidence="2" id="KW-1185">Reference proteome</keyword>
<evidence type="ECO:0000313" key="2">
    <source>
        <dbReference type="Proteomes" id="UP000217889"/>
    </source>
</evidence>
<dbReference type="AlphaFoldDB" id="A0A291GYC4"/>
<dbReference type="EMBL" id="CP023564">
    <property type="protein sequence ID" value="ATG55207.1"/>
    <property type="molecule type" value="Genomic_DNA"/>
</dbReference>
<dbReference type="InterPro" id="IPR014825">
    <property type="entry name" value="DNA_alkylation"/>
</dbReference>
<proteinExistence type="predicted"/>
<dbReference type="KEGG" id="bgg:CFK41_10875"/>
<dbReference type="Proteomes" id="UP000217889">
    <property type="component" value="Chromosome"/>
</dbReference>
<name>A0A291GYC4_9MICO</name>
<dbReference type="Pfam" id="PF08713">
    <property type="entry name" value="DNA_alkylation"/>
    <property type="match status" value="1"/>
</dbReference>
<sequence length="235" mass="26061">MTTNATAQDAAPADEMQALLSELDQLADPRVREINLRHGDDHAVNLGALRAIGKRLGARPDLARDLWDASAEDSTPKLLAILVSRPSHFGPDELDRMLRAAPTPKVRDWLLSILVKKSRHREALREEWFGDVDPAVASAGWALTSQRVVKTPDGIDQAALLDQIEAEMKTSPEPLQWAMNECLAQIGITNPVLRERARAIGERLEVLKDYPTPPNCTSPFAPIWIDEMVRRADQA</sequence>
<dbReference type="PANTHER" id="PTHR41291:SF1">
    <property type="entry name" value="DNA ALKYLATION REPAIR PROTEIN"/>
    <property type="match status" value="1"/>
</dbReference>
<dbReference type="RefSeq" id="WP_096799671.1">
    <property type="nucleotide sequence ID" value="NZ_CP023564.1"/>
</dbReference>
<evidence type="ECO:0000313" key="1">
    <source>
        <dbReference type="EMBL" id="ATG55207.1"/>
    </source>
</evidence>
<protein>
    <submittedName>
        <fullName evidence="1">DNA alkylation repair protein</fullName>
    </submittedName>
</protein>
<organism evidence="1 2">
    <name type="scientific">Brachybacterium ginsengisoli</name>
    <dbReference type="NCBI Taxonomy" id="1331682"/>
    <lineage>
        <taxon>Bacteria</taxon>
        <taxon>Bacillati</taxon>
        <taxon>Actinomycetota</taxon>
        <taxon>Actinomycetes</taxon>
        <taxon>Micrococcales</taxon>
        <taxon>Dermabacteraceae</taxon>
        <taxon>Brachybacterium</taxon>
    </lineage>
</organism>
<reference evidence="1 2" key="1">
    <citation type="journal article" date="2014" name="Int. J. Syst. Evol. Microbiol.">
        <title>Brachybacterium ginsengisoli sp. nov., isolated from soil of a ginseng field.</title>
        <authorList>
            <person name="Hoang V.A."/>
            <person name="Kim Y.J."/>
            <person name="Nguyen N.L."/>
            <person name="Yang D.C."/>
        </authorList>
    </citation>
    <scope>NUCLEOTIDE SEQUENCE [LARGE SCALE GENOMIC DNA]</scope>
    <source>
        <strain evidence="1 2">DCY80</strain>
    </source>
</reference>
<dbReference type="OrthoDB" id="3818495at2"/>
<accession>A0A291GYC4</accession>
<dbReference type="InterPro" id="IPR016024">
    <property type="entry name" value="ARM-type_fold"/>
</dbReference>